<dbReference type="Proteomes" id="UP000193285">
    <property type="component" value="Unassembled WGS sequence"/>
</dbReference>
<dbReference type="GO" id="GO:0008757">
    <property type="term" value="F:S-adenosylmethionine-dependent methyltransferase activity"/>
    <property type="evidence" value="ECO:0007669"/>
    <property type="project" value="InterPro"/>
</dbReference>
<gene>
    <name evidence="2" type="ORF">AWB90_00095</name>
</gene>
<evidence type="ECO:0000313" key="3">
    <source>
        <dbReference type="Proteomes" id="UP000193285"/>
    </source>
</evidence>
<evidence type="ECO:0000259" key="1">
    <source>
        <dbReference type="Pfam" id="PF08241"/>
    </source>
</evidence>
<organism evidence="2 3">
    <name type="scientific">Mycobacterium paraense</name>
    <dbReference type="NCBI Taxonomy" id="767916"/>
    <lineage>
        <taxon>Bacteria</taxon>
        <taxon>Bacillati</taxon>
        <taxon>Actinomycetota</taxon>
        <taxon>Actinomycetes</taxon>
        <taxon>Mycobacteriales</taxon>
        <taxon>Mycobacteriaceae</taxon>
        <taxon>Mycobacterium</taxon>
        <taxon>Mycobacterium simiae complex</taxon>
    </lineage>
</organism>
<dbReference type="CDD" id="cd02440">
    <property type="entry name" value="AdoMet_MTases"/>
    <property type="match status" value="1"/>
</dbReference>
<dbReference type="InterPro" id="IPR029063">
    <property type="entry name" value="SAM-dependent_MTases_sf"/>
</dbReference>
<protein>
    <submittedName>
        <fullName evidence="2">SAM-dependent methyltransferase</fullName>
    </submittedName>
</protein>
<sequence length="208" mass="21623">MTEPSTVNHHADHAGFSGAIGLVAALGMLVTGRGNARFAAESAAVSDTDRVVDIGCGPGNAARAAAKQAARVVGVDPSALMLRLARLATRDHPNVGWAQGTAEALPVPDGWATVAWSLKTVHHWKDVTAGLAELRRALAPAGRLVVLERRVQPGATGLASHGWTEQQVESFAAQCRAAGFTGVGVEEHRRGRGSAWVVRAVRPGPATQ</sequence>
<dbReference type="InterPro" id="IPR013216">
    <property type="entry name" value="Methyltransf_11"/>
</dbReference>
<dbReference type="EMBL" id="LQPN01000012">
    <property type="protein sequence ID" value="ORW52484.1"/>
    <property type="molecule type" value="Genomic_DNA"/>
</dbReference>
<name>A0A1X2AM83_9MYCO</name>
<dbReference type="RefSeq" id="WP_085243919.1">
    <property type="nucleotide sequence ID" value="NZ_LQPN01000012.1"/>
</dbReference>
<dbReference type="STRING" id="767916.AWB91_22940"/>
<dbReference type="Gene3D" id="3.40.50.150">
    <property type="entry name" value="Vaccinia Virus protein VP39"/>
    <property type="match status" value="1"/>
</dbReference>
<dbReference type="GO" id="GO:0032259">
    <property type="term" value="P:methylation"/>
    <property type="evidence" value="ECO:0007669"/>
    <property type="project" value="UniProtKB-KW"/>
</dbReference>
<dbReference type="AlphaFoldDB" id="A0A1X2AM83"/>
<reference evidence="2 3" key="1">
    <citation type="journal article" date="2015" name="Emerg. Microbes Infect.">
        <title>Characterization of 17 strains belonging to the Mycobacterium simiae complex and description of Mycobacterium paraense sp. nov.</title>
        <authorList>
            <person name="Fusco da Costa A.R."/>
            <person name="Fedrizzi T."/>
            <person name="Lopes M.L."/>
            <person name="Pecorari M."/>
            <person name="Oliveira da Costa W.L."/>
            <person name="Giacobazzi E."/>
            <person name="da Costa Bahia J.R."/>
            <person name="De Sanctis V."/>
            <person name="Batista Lima K.V."/>
            <person name="Bertorelli R."/>
            <person name="Grottola A."/>
            <person name="Fabio A."/>
            <person name="Mariottini A."/>
            <person name="Ferretti P."/>
            <person name="Di Leva F."/>
            <person name="Fregni Serpini G."/>
            <person name="Tagliazucchi S."/>
            <person name="Rumpianesi F."/>
            <person name="Jousson O."/>
            <person name="Segata N."/>
            <person name="Tortoli E."/>
        </authorList>
    </citation>
    <scope>NUCLEOTIDE SEQUENCE [LARGE SCALE GENOMIC DNA]</scope>
    <source>
        <strain evidence="2 3">IEC33</strain>
    </source>
</reference>
<keyword evidence="2" id="KW-0808">Transferase</keyword>
<evidence type="ECO:0000313" key="2">
    <source>
        <dbReference type="EMBL" id="ORW52484.1"/>
    </source>
</evidence>
<proteinExistence type="predicted"/>
<comment type="caution">
    <text evidence="2">The sequence shown here is derived from an EMBL/GenBank/DDBJ whole genome shotgun (WGS) entry which is preliminary data.</text>
</comment>
<dbReference type="SUPFAM" id="SSF53335">
    <property type="entry name" value="S-adenosyl-L-methionine-dependent methyltransferases"/>
    <property type="match status" value="1"/>
</dbReference>
<feature type="domain" description="Methyltransferase type 11" evidence="1">
    <location>
        <begin position="52"/>
        <end position="146"/>
    </location>
</feature>
<dbReference type="Pfam" id="PF08241">
    <property type="entry name" value="Methyltransf_11"/>
    <property type="match status" value="1"/>
</dbReference>
<dbReference type="PANTHER" id="PTHR43591:SF24">
    <property type="entry name" value="2-METHOXY-6-POLYPRENYL-1,4-BENZOQUINOL METHYLASE, MITOCHONDRIAL"/>
    <property type="match status" value="1"/>
</dbReference>
<keyword evidence="2" id="KW-0489">Methyltransferase</keyword>
<accession>A0A1X2AM83</accession>
<dbReference type="PANTHER" id="PTHR43591">
    <property type="entry name" value="METHYLTRANSFERASE"/>
    <property type="match status" value="1"/>
</dbReference>
<dbReference type="OrthoDB" id="4571118at2"/>